<dbReference type="EMBL" id="CP071793">
    <property type="protein sequence ID" value="QTD48460.1"/>
    <property type="molecule type" value="Genomic_DNA"/>
</dbReference>
<reference evidence="4" key="1">
    <citation type="submission" date="2021-03" db="EMBL/GenBank/DDBJ databases">
        <title>Acanthopleuribacteraceae sp. M133.</title>
        <authorList>
            <person name="Wang G."/>
        </authorList>
    </citation>
    <scope>NUCLEOTIDE SEQUENCE</scope>
    <source>
        <strain evidence="4">M133</strain>
    </source>
</reference>
<dbReference type="InterPro" id="IPR002110">
    <property type="entry name" value="Ankyrin_rpt"/>
</dbReference>
<evidence type="ECO:0000313" key="4">
    <source>
        <dbReference type="EMBL" id="QTD48460.1"/>
    </source>
</evidence>
<evidence type="ECO:0000256" key="1">
    <source>
        <dbReference type="ARBA" id="ARBA00022737"/>
    </source>
</evidence>
<dbReference type="InterPro" id="IPR036770">
    <property type="entry name" value="Ankyrin_rpt-contain_sf"/>
</dbReference>
<dbReference type="SUPFAM" id="SSF48403">
    <property type="entry name" value="Ankyrin repeat"/>
    <property type="match status" value="1"/>
</dbReference>
<accession>A0A8A4TFX8</accession>
<dbReference type="KEGG" id="scor:J3U87_23015"/>
<dbReference type="RefSeq" id="WP_237378112.1">
    <property type="nucleotide sequence ID" value="NZ_CP071793.1"/>
</dbReference>
<dbReference type="AlphaFoldDB" id="A0A8A4TFX8"/>
<evidence type="ECO:0000313" key="5">
    <source>
        <dbReference type="Proteomes" id="UP000663929"/>
    </source>
</evidence>
<dbReference type="Proteomes" id="UP000663929">
    <property type="component" value="Chromosome"/>
</dbReference>
<dbReference type="PROSITE" id="PS50088">
    <property type="entry name" value="ANK_REPEAT"/>
    <property type="match status" value="1"/>
</dbReference>
<dbReference type="Gene3D" id="1.25.40.20">
    <property type="entry name" value="Ankyrin repeat-containing domain"/>
    <property type="match status" value="3"/>
</dbReference>
<dbReference type="SMART" id="SM00248">
    <property type="entry name" value="ANK"/>
    <property type="match status" value="5"/>
</dbReference>
<keyword evidence="1" id="KW-0677">Repeat</keyword>
<dbReference type="Pfam" id="PF12796">
    <property type="entry name" value="Ank_2"/>
    <property type="match status" value="1"/>
</dbReference>
<keyword evidence="2 3" id="KW-0040">ANK repeat</keyword>
<dbReference type="PANTHER" id="PTHR24198:SF165">
    <property type="entry name" value="ANKYRIN REPEAT-CONTAINING PROTEIN-RELATED"/>
    <property type="match status" value="1"/>
</dbReference>
<dbReference type="PANTHER" id="PTHR24198">
    <property type="entry name" value="ANKYRIN REPEAT AND PROTEIN KINASE DOMAIN-CONTAINING PROTEIN"/>
    <property type="match status" value="1"/>
</dbReference>
<evidence type="ECO:0000256" key="2">
    <source>
        <dbReference type="ARBA" id="ARBA00023043"/>
    </source>
</evidence>
<proteinExistence type="predicted"/>
<keyword evidence="5" id="KW-1185">Reference proteome</keyword>
<evidence type="ECO:0000256" key="3">
    <source>
        <dbReference type="PROSITE-ProRule" id="PRU00023"/>
    </source>
</evidence>
<organism evidence="4 5">
    <name type="scientific">Sulfidibacter corallicola</name>
    <dbReference type="NCBI Taxonomy" id="2818388"/>
    <lineage>
        <taxon>Bacteria</taxon>
        <taxon>Pseudomonadati</taxon>
        <taxon>Acidobacteriota</taxon>
        <taxon>Holophagae</taxon>
        <taxon>Acanthopleuribacterales</taxon>
        <taxon>Acanthopleuribacteraceae</taxon>
        <taxon>Sulfidibacter</taxon>
    </lineage>
</organism>
<name>A0A8A4TFX8_SULCO</name>
<sequence>MVTTPTDDIVTEYLRHACLNYHESDGPEKWRHATALLDRHAGLAEADLYTAAATGHLAAVRRRLAEHPELLDAKGGPFSWEPLLYATYGRVAWDGVVQDRKGVVAFLLDQGANPNVHWLWGDTYVFTAVTGALGNGERGPDRLPPLPDGFDIARLLLRHGADPNDGQALYNWMQSPGEACIELMLEFGLNPSHRVNWTRENPMRTLDYLLCHAAKVGLVARVEFLLRHGADPNADSGEGWTLYRAALRHGEYDIAEILANAGAATEATPTDRFLGACLNEDVEGIEALLATHPGLVAELSDGDREIFHQVAGRNLRRSAALLVRLGFDVNGREVSGYRHTPLHKAAMAGHRDMVDWLLARGADPAVRDATYRDVPSGWARYHGHEALAAHIEEQGNGRAPGTAKES</sequence>
<gene>
    <name evidence="4" type="ORF">J3U87_23015</name>
</gene>
<dbReference type="PROSITE" id="PS50297">
    <property type="entry name" value="ANK_REP_REGION"/>
    <property type="match status" value="1"/>
</dbReference>
<feature type="repeat" description="ANK" evidence="3">
    <location>
        <begin position="337"/>
        <end position="369"/>
    </location>
</feature>
<protein>
    <submittedName>
        <fullName evidence="4">Ankyrin repeat domain-containing protein</fullName>
    </submittedName>
</protein>